<sequence length="50" mass="5993">MMMSKEELIHDIEEARERLNKSIDHDDEDVIYHRSVELDKLIEQYIAAGY</sequence>
<comment type="caution">
    <text evidence="1">The sequence shown here is derived from an EMBL/GenBank/DDBJ whole genome shotgun (WGS) entry which is preliminary data.</text>
</comment>
<dbReference type="GO" id="GO:0043937">
    <property type="term" value="P:regulation of sporulation"/>
    <property type="evidence" value="ECO:0007669"/>
    <property type="project" value="InterPro"/>
</dbReference>
<dbReference type="InterPro" id="IPR018540">
    <property type="entry name" value="Spo0E-like"/>
</dbReference>
<name>A0A2M8Z257_9FIRM</name>
<dbReference type="AlphaFoldDB" id="A0A2M8Z257"/>
<dbReference type="EMBL" id="PGET01000001">
    <property type="protein sequence ID" value="PJJ27500.1"/>
    <property type="molecule type" value="Genomic_DNA"/>
</dbReference>
<dbReference type="SUPFAM" id="SSF140500">
    <property type="entry name" value="BAS1536-like"/>
    <property type="match status" value="1"/>
</dbReference>
<evidence type="ECO:0000313" key="2">
    <source>
        <dbReference type="Proteomes" id="UP000231092"/>
    </source>
</evidence>
<gene>
    <name evidence="1" type="ORF">H171_0969</name>
</gene>
<protein>
    <submittedName>
        <fullName evidence="1">Spo0E like sporulation regulatory protein</fullName>
    </submittedName>
</protein>
<organism evidence="1 2">
    <name type="scientific">[Clostridium] celerecrescens 18A</name>
    <dbReference type="NCBI Taxonomy" id="1286362"/>
    <lineage>
        <taxon>Bacteria</taxon>
        <taxon>Bacillati</taxon>
        <taxon>Bacillota</taxon>
        <taxon>Clostridia</taxon>
        <taxon>Lachnospirales</taxon>
        <taxon>Lachnospiraceae</taxon>
        <taxon>Lacrimispora</taxon>
    </lineage>
</organism>
<dbReference type="Proteomes" id="UP000231092">
    <property type="component" value="Unassembled WGS sequence"/>
</dbReference>
<evidence type="ECO:0000313" key="1">
    <source>
        <dbReference type="EMBL" id="PJJ27500.1"/>
    </source>
</evidence>
<dbReference type="InterPro" id="IPR037208">
    <property type="entry name" value="Spo0E-like_sf"/>
</dbReference>
<proteinExistence type="predicted"/>
<dbReference type="Pfam" id="PF09388">
    <property type="entry name" value="SpoOE-like"/>
    <property type="match status" value="1"/>
</dbReference>
<dbReference type="RefSeq" id="WP_186802580.1">
    <property type="nucleotide sequence ID" value="NZ_PGET01000001.1"/>
</dbReference>
<reference evidence="1 2" key="1">
    <citation type="submission" date="2017-11" db="EMBL/GenBank/DDBJ databases">
        <title>Understudied soil microbes with underappreciated capabilities: Untangling the Clostridium saccharolyticum group.</title>
        <authorList>
            <person name="Leschine S."/>
        </authorList>
    </citation>
    <scope>NUCLEOTIDE SEQUENCE [LARGE SCALE GENOMIC DNA]</scope>
    <source>
        <strain evidence="1 2">18A</strain>
    </source>
</reference>
<accession>A0A2M8Z257</accession>